<organism evidence="2 3">
    <name type="scientific">Iris pallida</name>
    <name type="common">Sweet iris</name>
    <dbReference type="NCBI Taxonomy" id="29817"/>
    <lineage>
        <taxon>Eukaryota</taxon>
        <taxon>Viridiplantae</taxon>
        <taxon>Streptophyta</taxon>
        <taxon>Embryophyta</taxon>
        <taxon>Tracheophyta</taxon>
        <taxon>Spermatophyta</taxon>
        <taxon>Magnoliopsida</taxon>
        <taxon>Liliopsida</taxon>
        <taxon>Asparagales</taxon>
        <taxon>Iridaceae</taxon>
        <taxon>Iridoideae</taxon>
        <taxon>Irideae</taxon>
        <taxon>Iris</taxon>
    </lineage>
</organism>
<keyword evidence="3" id="KW-1185">Reference proteome</keyword>
<evidence type="ECO:0000313" key="2">
    <source>
        <dbReference type="EMBL" id="KAJ6808134.1"/>
    </source>
</evidence>
<reference evidence="2" key="1">
    <citation type="journal article" date="2023" name="GigaByte">
        <title>Genome assembly of the bearded iris, Iris pallida Lam.</title>
        <authorList>
            <person name="Bruccoleri R.E."/>
            <person name="Oakeley E.J."/>
            <person name="Faust A.M.E."/>
            <person name="Altorfer M."/>
            <person name="Dessus-Babus S."/>
            <person name="Burckhardt D."/>
            <person name="Oertli M."/>
            <person name="Naumann U."/>
            <person name="Petersen F."/>
            <person name="Wong J."/>
        </authorList>
    </citation>
    <scope>NUCLEOTIDE SEQUENCE</scope>
    <source>
        <strain evidence="2">GSM-AAB239-AS_SAM_17_03QT</strain>
    </source>
</reference>
<gene>
    <name evidence="2" type="ORF">M6B38_168625</name>
</gene>
<accession>A0AAX6EVN1</accession>
<protein>
    <submittedName>
        <fullName evidence="2">Leucine-rich repeat extensin-like protein 7</fullName>
    </submittedName>
</protein>
<evidence type="ECO:0000313" key="3">
    <source>
        <dbReference type="Proteomes" id="UP001140949"/>
    </source>
</evidence>
<feature type="region of interest" description="Disordered" evidence="1">
    <location>
        <begin position="74"/>
        <end position="104"/>
    </location>
</feature>
<sequence length="104" mass="11785">MEVTNRRRETRRLVGVRIGGKLARGLLWWRGDGDEVSRGVSDRPRARRRLLGDVDPVKPWMWRRLLVVGIGAEDSERRCSSRHAGAGVENARAASPGSKRRSER</sequence>
<dbReference type="AlphaFoldDB" id="A0AAX6EVN1"/>
<reference evidence="2" key="2">
    <citation type="submission" date="2023-04" db="EMBL/GenBank/DDBJ databases">
        <authorList>
            <person name="Bruccoleri R.E."/>
            <person name="Oakeley E.J."/>
            <person name="Faust A.-M."/>
            <person name="Dessus-Babus S."/>
            <person name="Altorfer M."/>
            <person name="Burckhardt D."/>
            <person name="Oertli M."/>
            <person name="Naumann U."/>
            <person name="Petersen F."/>
            <person name="Wong J."/>
        </authorList>
    </citation>
    <scope>NUCLEOTIDE SEQUENCE</scope>
    <source>
        <strain evidence="2">GSM-AAB239-AS_SAM_17_03QT</strain>
        <tissue evidence="2">Leaf</tissue>
    </source>
</reference>
<dbReference type="Proteomes" id="UP001140949">
    <property type="component" value="Unassembled WGS sequence"/>
</dbReference>
<dbReference type="EMBL" id="JANAVB010033616">
    <property type="protein sequence ID" value="KAJ6808134.1"/>
    <property type="molecule type" value="Genomic_DNA"/>
</dbReference>
<evidence type="ECO:0000256" key="1">
    <source>
        <dbReference type="SAM" id="MobiDB-lite"/>
    </source>
</evidence>
<comment type="caution">
    <text evidence="2">The sequence shown here is derived from an EMBL/GenBank/DDBJ whole genome shotgun (WGS) entry which is preliminary data.</text>
</comment>
<proteinExistence type="predicted"/>
<name>A0AAX6EVN1_IRIPA</name>